<evidence type="ECO:0000313" key="4">
    <source>
        <dbReference type="Proteomes" id="UP000541558"/>
    </source>
</evidence>
<reference evidence="3 4" key="1">
    <citation type="journal article" date="2020" name="ISME J.">
        <title>Uncovering the hidden diversity of litter-decomposition mechanisms in mushroom-forming fungi.</title>
        <authorList>
            <person name="Floudas D."/>
            <person name="Bentzer J."/>
            <person name="Ahren D."/>
            <person name="Johansson T."/>
            <person name="Persson P."/>
            <person name="Tunlid A."/>
        </authorList>
    </citation>
    <scope>NUCLEOTIDE SEQUENCE [LARGE SCALE GENOMIC DNA]</scope>
    <source>
        <strain evidence="3 4">CBS 175.51</strain>
    </source>
</reference>
<sequence>MPSRSPSPSVSGLEEDEDGLLPSPSELDPTSDLYASYVAAYNAALPSPTSTPTPASIPMRLPRGGAAEAQHRRKLSQLGELDKRFNPPPPSVWSRAALVLGLVGLLVAAVWMRMGVLEGKREGSRAAIKYAKEHGVMEERVTLSGGIPAKEL</sequence>
<proteinExistence type="predicted"/>
<keyword evidence="2" id="KW-0472">Membrane</keyword>
<keyword evidence="4" id="KW-1185">Reference proteome</keyword>
<feature type="compositionally biased region" description="Polar residues" evidence="1">
    <location>
        <begin position="1"/>
        <end position="10"/>
    </location>
</feature>
<gene>
    <name evidence="3" type="ORF">D9611_014593</name>
</gene>
<accession>A0A8H5CB11</accession>
<feature type="transmembrane region" description="Helical" evidence="2">
    <location>
        <begin position="92"/>
        <end position="112"/>
    </location>
</feature>
<organism evidence="3 4">
    <name type="scientific">Ephemerocybe angulata</name>
    <dbReference type="NCBI Taxonomy" id="980116"/>
    <lineage>
        <taxon>Eukaryota</taxon>
        <taxon>Fungi</taxon>
        <taxon>Dikarya</taxon>
        <taxon>Basidiomycota</taxon>
        <taxon>Agaricomycotina</taxon>
        <taxon>Agaricomycetes</taxon>
        <taxon>Agaricomycetidae</taxon>
        <taxon>Agaricales</taxon>
        <taxon>Agaricineae</taxon>
        <taxon>Psathyrellaceae</taxon>
        <taxon>Ephemerocybe</taxon>
    </lineage>
</organism>
<keyword evidence="2" id="KW-0812">Transmembrane</keyword>
<evidence type="ECO:0000313" key="3">
    <source>
        <dbReference type="EMBL" id="KAF5338193.1"/>
    </source>
</evidence>
<dbReference type="EMBL" id="JAACJK010000016">
    <property type="protein sequence ID" value="KAF5338193.1"/>
    <property type="molecule type" value="Genomic_DNA"/>
</dbReference>
<name>A0A8H5CB11_9AGAR</name>
<dbReference type="OrthoDB" id="10386195at2759"/>
<feature type="compositionally biased region" description="Low complexity" evidence="1">
    <location>
        <begin position="44"/>
        <end position="58"/>
    </location>
</feature>
<evidence type="ECO:0000256" key="2">
    <source>
        <dbReference type="SAM" id="Phobius"/>
    </source>
</evidence>
<feature type="region of interest" description="Disordered" evidence="1">
    <location>
        <begin position="1"/>
        <end position="28"/>
    </location>
</feature>
<dbReference type="AlphaFoldDB" id="A0A8H5CB11"/>
<protein>
    <submittedName>
        <fullName evidence="3">Uncharacterized protein</fullName>
    </submittedName>
</protein>
<dbReference type="Proteomes" id="UP000541558">
    <property type="component" value="Unassembled WGS sequence"/>
</dbReference>
<keyword evidence="2" id="KW-1133">Transmembrane helix</keyword>
<feature type="region of interest" description="Disordered" evidence="1">
    <location>
        <begin position="44"/>
        <end position="67"/>
    </location>
</feature>
<comment type="caution">
    <text evidence="3">The sequence shown here is derived from an EMBL/GenBank/DDBJ whole genome shotgun (WGS) entry which is preliminary data.</text>
</comment>
<evidence type="ECO:0000256" key="1">
    <source>
        <dbReference type="SAM" id="MobiDB-lite"/>
    </source>
</evidence>